<keyword evidence="4 8" id="KW-0418">Kinase</keyword>
<dbReference type="PANTHER" id="PTHR48012:SF6">
    <property type="entry name" value="MITOGEN-ACTIVATED PROTEIN KINASE KINASE KINASE KINASE 2"/>
    <property type="match status" value="1"/>
</dbReference>
<dbReference type="InterPro" id="IPR001180">
    <property type="entry name" value="CNH_dom"/>
</dbReference>
<keyword evidence="3" id="KW-0547">Nucleotide-binding</keyword>
<accession>A0ABQ9UT11</accession>
<dbReference type="SUPFAM" id="SSF56112">
    <property type="entry name" value="Protein kinase-like (PK-like)"/>
    <property type="match status" value="1"/>
</dbReference>
<keyword evidence="2" id="KW-0723">Serine/threonine-protein kinase</keyword>
<evidence type="ECO:0000256" key="1">
    <source>
        <dbReference type="ARBA" id="ARBA00008874"/>
    </source>
</evidence>
<evidence type="ECO:0000256" key="3">
    <source>
        <dbReference type="ARBA" id="ARBA00022741"/>
    </source>
</evidence>
<protein>
    <submittedName>
        <fullName evidence="8">Mitogen-activated protein kinase kinase kinase kinase 2</fullName>
    </submittedName>
</protein>
<evidence type="ECO:0000259" key="7">
    <source>
        <dbReference type="PROSITE" id="PS50011"/>
    </source>
</evidence>
<feature type="region of interest" description="Disordered" evidence="6">
    <location>
        <begin position="227"/>
        <end position="258"/>
    </location>
</feature>
<dbReference type="InterPro" id="IPR050629">
    <property type="entry name" value="STE20/SPS1-PAK"/>
</dbReference>
<comment type="similarity">
    <text evidence="1">Belongs to the protein kinase superfamily. STE Ser/Thr protein kinase family. STE20 subfamily.</text>
</comment>
<dbReference type="InterPro" id="IPR011009">
    <property type="entry name" value="Kinase-like_dom_sf"/>
</dbReference>
<evidence type="ECO:0000313" key="9">
    <source>
        <dbReference type="Proteomes" id="UP001266305"/>
    </source>
</evidence>
<reference evidence="8 9" key="1">
    <citation type="submission" date="2023-05" db="EMBL/GenBank/DDBJ databases">
        <title>B98-5 Cell Line De Novo Hybrid Assembly: An Optical Mapping Approach.</title>
        <authorList>
            <person name="Kananen K."/>
            <person name="Auerbach J.A."/>
            <person name="Kautto E."/>
            <person name="Blachly J.S."/>
        </authorList>
    </citation>
    <scope>NUCLEOTIDE SEQUENCE [LARGE SCALE GENOMIC DNA]</scope>
    <source>
        <strain evidence="8">B95-8</strain>
        <tissue evidence="8">Cell line</tissue>
    </source>
</reference>
<sequence length="417" mass="46158">MAPEVAAVERKGGYNELCDVWALGITAIELGELQPPLFHLHPMRTQNFHHFLKLALTKNPKKRPTAEKLLQHPFTTQQLPRALLTQLLDKASDPHLGTPSPEDCELEVDTIHSRGQHGPAERTPSEIQCESAAGAVHVQILGGAVCVQIWSLLQSVQEALEERSLTIRSVSEFQVPHGESLELGSRPLQRVRLEWDVVTAQPANGQTGPCPSYQELDSPDDAMGTIKRAPFLGPLPPEPPAEEPLSSPQGPNSSPLLPTAWATMKQREDPERSSCHGLPPTPKVHMGACFSKVFNGCPLRIHAAVTWIHPVTRDQFLVVGAEEGIYTLNLHELHEDTLEKLISHRCSWLYCVNNVLLSLSGKSTHIWAHDLPGLFEQRRLQQQAPLSIPTNRLTQRIIPRTTSGALWPWGFLSSVPN</sequence>
<dbReference type="PROSITE" id="PS50011">
    <property type="entry name" value="PROTEIN_KINASE_DOM"/>
    <property type="match status" value="1"/>
</dbReference>
<evidence type="ECO:0000256" key="4">
    <source>
        <dbReference type="ARBA" id="ARBA00022777"/>
    </source>
</evidence>
<dbReference type="GO" id="GO:0016301">
    <property type="term" value="F:kinase activity"/>
    <property type="evidence" value="ECO:0007669"/>
    <property type="project" value="UniProtKB-KW"/>
</dbReference>
<evidence type="ECO:0000256" key="2">
    <source>
        <dbReference type="ARBA" id="ARBA00022527"/>
    </source>
</evidence>
<name>A0ABQ9UT11_SAGOE</name>
<keyword evidence="5" id="KW-0067">ATP-binding</keyword>
<dbReference type="Proteomes" id="UP001266305">
    <property type="component" value="Unassembled WGS sequence"/>
</dbReference>
<keyword evidence="9" id="KW-1185">Reference proteome</keyword>
<evidence type="ECO:0000256" key="5">
    <source>
        <dbReference type="ARBA" id="ARBA00022840"/>
    </source>
</evidence>
<evidence type="ECO:0000256" key="6">
    <source>
        <dbReference type="SAM" id="MobiDB-lite"/>
    </source>
</evidence>
<keyword evidence="4 8" id="KW-0808">Transferase</keyword>
<feature type="domain" description="Protein kinase" evidence="7">
    <location>
        <begin position="1"/>
        <end position="75"/>
    </location>
</feature>
<dbReference type="EMBL" id="JASSZA010000010">
    <property type="protein sequence ID" value="KAK2100213.1"/>
    <property type="molecule type" value="Genomic_DNA"/>
</dbReference>
<proteinExistence type="inferred from homology"/>
<dbReference type="InterPro" id="IPR000719">
    <property type="entry name" value="Prot_kinase_dom"/>
</dbReference>
<dbReference type="Gene3D" id="1.10.510.10">
    <property type="entry name" value="Transferase(Phosphotransferase) domain 1"/>
    <property type="match status" value="1"/>
</dbReference>
<evidence type="ECO:0000313" key="8">
    <source>
        <dbReference type="EMBL" id="KAK2100213.1"/>
    </source>
</evidence>
<gene>
    <name evidence="8" type="primary">MAP4K2_1</name>
    <name evidence="8" type="ORF">P7K49_021561</name>
</gene>
<dbReference type="PANTHER" id="PTHR48012">
    <property type="entry name" value="STERILE20-LIKE KINASE, ISOFORM B-RELATED"/>
    <property type="match status" value="1"/>
</dbReference>
<comment type="caution">
    <text evidence="8">The sequence shown here is derived from an EMBL/GenBank/DDBJ whole genome shotgun (WGS) entry which is preliminary data.</text>
</comment>
<dbReference type="Pfam" id="PF00780">
    <property type="entry name" value="CNH"/>
    <property type="match status" value="1"/>
</dbReference>
<organism evidence="8 9">
    <name type="scientific">Saguinus oedipus</name>
    <name type="common">Cotton-top tamarin</name>
    <name type="synonym">Oedipomidas oedipus</name>
    <dbReference type="NCBI Taxonomy" id="9490"/>
    <lineage>
        <taxon>Eukaryota</taxon>
        <taxon>Metazoa</taxon>
        <taxon>Chordata</taxon>
        <taxon>Craniata</taxon>
        <taxon>Vertebrata</taxon>
        <taxon>Euteleostomi</taxon>
        <taxon>Mammalia</taxon>
        <taxon>Eutheria</taxon>
        <taxon>Euarchontoglires</taxon>
        <taxon>Primates</taxon>
        <taxon>Haplorrhini</taxon>
        <taxon>Platyrrhini</taxon>
        <taxon>Cebidae</taxon>
        <taxon>Callitrichinae</taxon>
        <taxon>Saguinus</taxon>
    </lineage>
</organism>